<gene>
    <name evidence="2" type="ordered locus">LILAB_32610</name>
</gene>
<sequence>MGNITKVTTTLLKQGARGASRAGTHGPTARVPRQPVAHHSTTAKTPSQLASEVRARNNSLDLMSDIMEAMDRRDGGNNASMPRLKPDVPLSRRENFAFDAVQPGYGTPKSAIDTSGKLQPAGDSPTITAADHVDGEKSVKAKTPYTSFSGPPVGVDGKATGPLVDNPLYGKDRIVTNPAKDLLGGAVLDQFDIQRDLRTSTRPGFDETAVLRSEPRPQPLWQPTEEERAIMPQVGVDPEKPTFTFRERAMVNSARDNEYLLKGTIHEFDFFKGLPDGSLKPLSKQEVIDEALKKL</sequence>
<dbReference type="AlphaFoldDB" id="F8CB22"/>
<organism evidence="2 3">
    <name type="scientific">Myxococcus fulvus (strain ATCC BAA-855 / HW-1)</name>
    <dbReference type="NCBI Taxonomy" id="483219"/>
    <lineage>
        <taxon>Bacteria</taxon>
        <taxon>Pseudomonadati</taxon>
        <taxon>Myxococcota</taxon>
        <taxon>Myxococcia</taxon>
        <taxon>Myxococcales</taxon>
        <taxon>Cystobacterineae</taxon>
        <taxon>Myxococcaceae</taxon>
        <taxon>Myxococcus</taxon>
    </lineage>
</organism>
<reference evidence="2 3" key="1">
    <citation type="journal article" date="2011" name="J. Bacteriol.">
        <title>Genome sequence of the halotolerant marine bacterium Myxococcus fulvus HW-1.</title>
        <authorList>
            <person name="Li Z.F."/>
            <person name="Li X."/>
            <person name="Liu H."/>
            <person name="Liu X."/>
            <person name="Han K."/>
            <person name="Wu Z.H."/>
            <person name="Hu W."/>
            <person name="Li F.F."/>
            <person name="Li Y.Z."/>
        </authorList>
    </citation>
    <scope>NUCLEOTIDE SEQUENCE [LARGE SCALE GENOMIC DNA]</scope>
    <source>
        <strain evidence="3">ATCC BAA-855 / HW-1</strain>
    </source>
</reference>
<dbReference type="HOGENOM" id="CLU_058808_0_0_7"/>
<feature type="compositionally biased region" description="Polar residues" evidence="1">
    <location>
        <begin position="39"/>
        <end position="52"/>
    </location>
</feature>
<name>F8CB22_MYXFH</name>
<dbReference type="Proteomes" id="UP000000488">
    <property type="component" value="Chromosome"/>
</dbReference>
<evidence type="ECO:0000313" key="2">
    <source>
        <dbReference type="EMBL" id="AEI68403.1"/>
    </source>
</evidence>
<feature type="region of interest" description="Disordered" evidence="1">
    <location>
        <begin position="1"/>
        <end position="52"/>
    </location>
</feature>
<dbReference type="KEGG" id="mfu:LILAB_32610"/>
<dbReference type="EMBL" id="CP002830">
    <property type="protein sequence ID" value="AEI68403.1"/>
    <property type="molecule type" value="Genomic_DNA"/>
</dbReference>
<protein>
    <submittedName>
        <fullName evidence="2">Uncharacterized protein</fullName>
    </submittedName>
</protein>
<evidence type="ECO:0000256" key="1">
    <source>
        <dbReference type="SAM" id="MobiDB-lite"/>
    </source>
</evidence>
<feature type="compositionally biased region" description="Polar residues" evidence="1">
    <location>
        <begin position="1"/>
        <end position="12"/>
    </location>
</feature>
<proteinExistence type="predicted"/>
<accession>F8CB22</accession>
<evidence type="ECO:0000313" key="3">
    <source>
        <dbReference type="Proteomes" id="UP000000488"/>
    </source>
</evidence>